<protein>
    <submittedName>
        <fullName evidence="2">Uncharacterized protein</fullName>
    </submittedName>
</protein>
<keyword evidence="1" id="KW-1133">Transmembrane helix</keyword>
<name>A0A8S1J0J4_9CHLO</name>
<dbReference type="Proteomes" id="UP000708148">
    <property type="component" value="Unassembled WGS sequence"/>
</dbReference>
<reference evidence="2" key="1">
    <citation type="submission" date="2020-12" db="EMBL/GenBank/DDBJ databases">
        <authorList>
            <person name="Iha C."/>
        </authorList>
    </citation>
    <scope>NUCLEOTIDE SEQUENCE</scope>
</reference>
<keyword evidence="1" id="KW-0812">Transmembrane</keyword>
<comment type="caution">
    <text evidence="2">The sequence shown here is derived from an EMBL/GenBank/DDBJ whole genome shotgun (WGS) entry which is preliminary data.</text>
</comment>
<dbReference type="EMBL" id="CAJHUC010001383">
    <property type="protein sequence ID" value="CAD7700920.1"/>
    <property type="molecule type" value="Genomic_DNA"/>
</dbReference>
<feature type="transmembrane region" description="Helical" evidence="1">
    <location>
        <begin position="128"/>
        <end position="151"/>
    </location>
</feature>
<dbReference type="PANTHER" id="PTHR37768:SF2">
    <property type="entry name" value="OS06G0694800 PROTEIN"/>
    <property type="match status" value="1"/>
</dbReference>
<proteinExistence type="predicted"/>
<evidence type="ECO:0000313" key="3">
    <source>
        <dbReference type="Proteomes" id="UP000708148"/>
    </source>
</evidence>
<evidence type="ECO:0000313" key="2">
    <source>
        <dbReference type="EMBL" id="CAD7700920.1"/>
    </source>
</evidence>
<organism evidence="2 3">
    <name type="scientific">Ostreobium quekettii</name>
    <dbReference type="NCBI Taxonomy" id="121088"/>
    <lineage>
        <taxon>Eukaryota</taxon>
        <taxon>Viridiplantae</taxon>
        <taxon>Chlorophyta</taxon>
        <taxon>core chlorophytes</taxon>
        <taxon>Ulvophyceae</taxon>
        <taxon>TCBD clade</taxon>
        <taxon>Bryopsidales</taxon>
        <taxon>Ostreobineae</taxon>
        <taxon>Ostreobiaceae</taxon>
        <taxon>Ostreobium</taxon>
    </lineage>
</organism>
<accession>A0A8S1J0J4</accession>
<keyword evidence="3" id="KW-1185">Reference proteome</keyword>
<dbReference type="PANTHER" id="PTHR37768">
    <property type="entry name" value="OS06G0694800 PROTEIN"/>
    <property type="match status" value="1"/>
</dbReference>
<dbReference type="AlphaFoldDB" id="A0A8S1J0J4"/>
<sequence length="174" mass="17855">MSLSAATFSGRSPMAAPLRALPPLRARPSRLACRAEKSNKGDSGERLRDALAGPVVAAVAAAMLTGAMVPEEAWAARSGGRMGGSSFRAMPRAGGGGGRYSGYGGYSGGALVAPPLVGGYGYGGVMPFFFPGFGFGFGGGLFQIFIAMFLINAVVNAIRNVTEGDKDDDFDDDF</sequence>
<evidence type="ECO:0000256" key="1">
    <source>
        <dbReference type="SAM" id="Phobius"/>
    </source>
</evidence>
<gene>
    <name evidence="2" type="ORF">OSTQU699_LOCUS6278</name>
</gene>
<keyword evidence="1" id="KW-0472">Membrane</keyword>